<feature type="non-terminal residue" evidence="2">
    <location>
        <position position="1"/>
    </location>
</feature>
<protein>
    <submittedName>
        <fullName evidence="2">Cathepsin B</fullName>
    </submittedName>
</protein>
<proteinExistence type="evidence at transcript level"/>
<dbReference type="GO" id="GO:0008234">
    <property type="term" value="F:cysteine-type peptidase activity"/>
    <property type="evidence" value="ECO:0007669"/>
    <property type="project" value="InterPro"/>
</dbReference>
<organism evidence="2">
    <name type="scientific">Sorogena stoianovitchae</name>
    <name type="common">Ciliate</name>
    <dbReference type="NCBI Taxonomy" id="164621"/>
    <lineage>
        <taxon>Eukaryota</taxon>
        <taxon>Sar</taxon>
        <taxon>Alveolata</taxon>
        <taxon>Ciliophora</taxon>
        <taxon>Intramacronucleata</taxon>
        <taxon>Colpodea</taxon>
        <taxon>Sorogenida</taxon>
        <taxon>Sorogenidae</taxon>
        <taxon>Sorogena</taxon>
    </lineage>
</organism>
<dbReference type="GO" id="GO:0006508">
    <property type="term" value="P:proteolysis"/>
    <property type="evidence" value="ECO:0007669"/>
    <property type="project" value="InterPro"/>
</dbReference>
<sequence length="64" mass="6977">AIIGWGKENGQEYWLVANSWGTTWGEQGFFKIAFGECGMDGSAVAGLPNVEAAKKSKNVLDFFF</sequence>
<reference evidence="2" key="1">
    <citation type="journal article" date="2001" name="Curr. Biol.">
        <title>The molecular basis of nuclear genetic code change in ciliates.</title>
        <authorList>
            <person name="Lozupone C.A."/>
            <person name="Knight R.D."/>
            <person name="Landweber L.F."/>
        </authorList>
    </citation>
    <scope>NUCLEOTIDE SEQUENCE</scope>
    <source>
        <strain evidence="2">ATCC 50031</strain>
    </source>
</reference>
<dbReference type="InterPro" id="IPR025661">
    <property type="entry name" value="Pept_asp_AS"/>
</dbReference>
<dbReference type="SUPFAM" id="SSF54001">
    <property type="entry name" value="Cysteine proteinases"/>
    <property type="match status" value="1"/>
</dbReference>
<reference evidence="2" key="2">
    <citation type="journal article" date="2008" name="J. Eukaryot. Microbiol.">
        <title>Differentially expressed genes during fruiting body development in the aggregative ciliate Sorogena stoianovitchae (Ciliophora: Colpodea).</title>
        <authorList>
            <person name="Sugimoto H."/>
            <person name="Endoh H."/>
        </authorList>
    </citation>
    <scope>NUCLEOTIDE SEQUENCE</scope>
    <source>
        <strain evidence="2">ATCC 50031</strain>
    </source>
</reference>
<dbReference type="InterPro" id="IPR000668">
    <property type="entry name" value="Peptidase_C1A_C"/>
</dbReference>
<gene>
    <name evidence="2" type="primary">stf5</name>
</gene>
<evidence type="ECO:0000313" key="2">
    <source>
        <dbReference type="EMBL" id="BAG12780.1"/>
    </source>
</evidence>
<feature type="domain" description="Peptidase C1A papain C-terminal" evidence="1">
    <location>
        <begin position="2"/>
        <end position="45"/>
    </location>
</feature>
<dbReference type="InterPro" id="IPR038765">
    <property type="entry name" value="Papain-like_cys_pep_sf"/>
</dbReference>
<dbReference type="Pfam" id="PF00112">
    <property type="entry name" value="Peptidase_C1"/>
    <property type="match status" value="1"/>
</dbReference>
<dbReference type="AlphaFoldDB" id="B1B3P9"/>
<name>B1B3P9_SORST</name>
<evidence type="ECO:0000259" key="1">
    <source>
        <dbReference type="Pfam" id="PF00112"/>
    </source>
</evidence>
<dbReference type="EMBL" id="AB325928">
    <property type="protein sequence ID" value="BAG12780.1"/>
    <property type="molecule type" value="mRNA"/>
</dbReference>
<dbReference type="PROSITE" id="PS00640">
    <property type="entry name" value="THIOL_PROTEASE_ASN"/>
    <property type="match status" value="1"/>
</dbReference>
<dbReference type="Gene3D" id="3.90.70.10">
    <property type="entry name" value="Cysteine proteinases"/>
    <property type="match status" value="1"/>
</dbReference>
<accession>B1B3P9</accession>